<evidence type="ECO:0000259" key="2">
    <source>
        <dbReference type="PROSITE" id="PS50010"/>
    </source>
</evidence>
<dbReference type="SMART" id="SM00325">
    <property type="entry name" value="RhoGEF"/>
    <property type="match status" value="1"/>
</dbReference>
<evidence type="ECO:0000256" key="1">
    <source>
        <dbReference type="SAM" id="MobiDB-lite"/>
    </source>
</evidence>
<dbReference type="Gene3D" id="1.20.900.10">
    <property type="entry name" value="Dbl homology (DH) domain"/>
    <property type="match status" value="1"/>
</dbReference>
<feature type="compositionally biased region" description="Basic and acidic residues" evidence="1">
    <location>
        <begin position="205"/>
        <end position="220"/>
    </location>
</feature>
<dbReference type="PANTHER" id="PTHR46944:SF1">
    <property type="entry name" value="RHO GUANINE NUCLEOTIDE EXCHANGE FACTOR 33"/>
    <property type="match status" value="1"/>
</dbReference>
<gene>
    <name evidence="3" type="ORF">LSH36_341g03018</name>
</gene>
<feature type="compositionally biased region" description="Basic and acidic residues" evidence="1">
    <location>
        <begin position="1073"/>
        <end position="1082"/>
    </location>
</feature>
<accession>A0AAD9JFM4</accession>
<feature type="compositionally biased region" description="Basic and acidic residues" evidence="1">
    <location>
        <begin position="255"/>
        <end position="264"/>
    </location>
</feature>
<dbReference type="SUPFAM" id="SSF48065">
    <property type="entry name" value="DBL homology domain (DH-domain)"/>
    <property type="match status" value="1"/>
</dbReference>
<evidence type="ECO:0000313" key="4">
    <source>
        <dbReference type="Proteomes" id="UP001208570"/>
    </source>
</evidence>
<feature type="compositionally biased region" description="Polar residues" evidence="1">
    <location>
        <begin position="962"/>
        <end position="974"/>
    </location>
</feature>
<feature type="region of interest" description="Disordered" evidence="1">
    <location>
        <begin position="649"/>
        <end position="812"/>
    </location>
</feature>
<proteinExistence type="predicted"/>
<feature type="domain" description="DH" evidence="2">
    <location>
        <begin position="373"/>
        <end position="562"/>
    </location>
</feature>
<dbReference type="PROSITE" id="PS50010">
    <property type="entry name" value="DH_2"/>
    <property type="match status" value="1"/>
</dbReference>
<dbReference type="Proteomes" id="UP001208570">
    <property type="component" value="Unassembled WGS sequence"/>
</dbReference>
<feature type="compositionally biased region" description="Basic residues" evidence="1">
    <location>
        <begin position="997"/>
        <end position="1006"/>
    </location>
</feature>
<sequence>MKSDGNMLTTKSEKCTMTADGVLCADDDDDDEISHRSSSVKGGKMSRDPSTDTDVLDTDVGTDDLGSQMSTDEDMAVRLNQLQDMVKEMKMGFSTALEALVQIQMGDQVLQERVNNNKMEHDNQLADVLNMVLSLKRQVELLQYERDILLEELERQGVISEQLRSKYHSGRARPNGLNRSCDQTSLAAMLERAHSVFATPQTHNISDHDSGVNTYRDHPDLSSLADVTPPGVSPFVQSYIAGLQDSVSQTLQESLHQHSQHEELAPGGDGYESDSSLTAAVNKSLDMSRSLGDRCAEVVMLESSDEDEEGAADKNNVEMEDVLEKSSNMSRREVMAGDRMVSPEKKQSDEAVFLQPMTPKRMAPHERNTKEVQRMQVAHEIMDTERTYCSNLWTVIDLYLGPLQSTGILQPKEASVMFPPCLAAIYDYHCRFLQKLEERMTNWKWHSVLGDILCRFIDSSECDLLLQYQTYVSEFPASLAQIKKSCKSSARFRKFLRMMRRHPNCEGLDIGSFMVTPIQRIPRYVLLLKQLLKYTDRDHPDYYYVETALEHIGDFLNKLNDSIEYSMQIVGSGTADETPKPRRKLRIGSFRSASISSYDVNNSRLNDTSIQGSDDHSMLSTSTSASHGRFFNFSFLRDSFKRKNSNANNVTVSSAQNPLPPGHSSKMNCSGYKPVLNQSLSASGLPPSGMSCSQREQSFNVSASREQSFSGNVSIREQSFSNQSLPVRAGKKRRPRHRPKSEFKPAYSNKLDEEFSVPQIRSGHHETQQEASYRQKRARRQRPQSVLDSMSEVSVHSSNLTSQTQWPNTTSQESLNTITADNQTLSSANSSRGQYRHGSSEYMQILPNVPKPVSCPPRAMTKSLPDVSEKSRLGPPRSTNRKLPVPPVIATVKNDYGIYGKNDDLSDENSCRISNCRQIAKQLSVPRSASQGDVVDGSNSPLQHYINVSLARSLTDNHLDDSQQQPLPRTSTSEMEVPQVEYHATTLQPKTQDRSRPKSAKSRHVTLPREGAKPEILNPSALHVQDDSELTSPDSPIRLLLNSAIIDESPVKKEMPFRRKKDRSAKKCLQMEPADKEKEKKKGSLKQSIKSLFFRKRGSRGIDVIPYDEYPENGHQVYTPMASPAKHTGTLTLQDTSLVKRPREQAPPVEKVIVLEPVEPQLETYADENGEPCSAV</sequence>
<dbReference type="InterPro" id="IPR000219">
    <property type="entry name" value="DH_dom"/>
</dbReference>
<evidence type="ECO:0000313" key="3">
    <source>
        <dbReference type="EMBL" id="KAK2152039.1"/>
    </source>
</evidence>
<feature type="region of interest" description="Disordered" evidence="1">
    <location>
        <begin position="849"/>
        <end position="884"/>
    </location>
</feature>
<feature type="region of interest" description="Disordered" evidence="1">
    <location>
        <begin position="1053"/>
        <end position="1083"/>
    </location>
</feature>
<dbReference type="Pfam" id="PF00621">
    <property type="entry name" value="RhoGEF"/>
    <property type="match status" value="1"/>
</dbReference>
<protein>
    <recommendedName>
        <fullName evidence="2">DH domain-containing protein</fullName>
    </recommendedName>
</protein>
<reference evidence="3" key="1">
    <citation type="journal article" date="2023" name="Mol. Biol. Evol.">
        <title>Third-Generation Sequencing Reveals the Adaptive Role of the Epigenome in Three Deep-Sea Polychaetes.</title>
        <authorList>
            <person name="Perez M."/>
            <person name="Aroh O."/>
            <person name="Sun Y."/>
            <person name="Lan Y."/>
            <person name="Juniper S.K."/>
            <person name="Young C.R."/>
            <person name="Angers B."/>
            <person name="Qian P.Y."/>
        </authorList>
    </citation>
    <scope>NUCLEOTIDE SEQUENCE</scope>
    <source>
        <strain evidence="3">P08H-3</strain>
    </source>
</reference>
<feature type="compositionally biased region" description="Polar residues" evidence="1">
    <location>
        <begin position="783"/>
        <end position="812"/>
    </location>
</feature>
<name>A0AAD9JFM4_9ANNE</name>
<dbReference type="CDD" id="cd00160">
    <property type="entry name" value="RhoGEF"/>
    <property type="match status" value="1"/>
</dbReference>
<dbReference type="PANTHER" id="PTHR46944">
    <property type="entry name" value="RHO GUANINE NUCLEOTIDE EXCHANGE FACTOR 33"/>
    <property type="match status" value="1"/>
</dbReference>
<feature type="compositionally biased region" description="Basic residues" evidence="1">
    <location>
        <begin position="729"/>
        <end position="739"/>
    </location>
</feature>
<dbReference type="InterPro" id="IPR035899">
    <property type="entry name" value="DBL_dom_sf"/>
</dbReference>
<feature type="region of interest" description="Disordered" evidence="1">
    <location>
        <begin position="958"/>
        <end position="1035"/>
    </location>
</feature>
<comment type="caution">
    <text evidence="3">The sequence shown here is derived from an EMBL/GenBank/DDBJ whole genome shotgun (WGS) entry which is preliminary data.</text>
</comment>
<feature type="compositionally biased region" description="Polar residues" evidence="1">
    <location>
        <begin position="690"/>
        <end position="725"/>
    </location>
</feature>
<organism evidence="3 4">
    <name type="scientific">Paralvinella palmiformis</name>
    <dbReference type="NCBI Taxonomy" id="53620"/>
    <lineage>
        <taxon>Eukaryota</taxon>
        <taxon>Metazoa</taxon>
        <taxon>Spiralia</taxon>
        <taxon>Lophotrochozoa</taxon>
        <taxon>Annelida</taxon>
        <taxon>Polychaeta</taxon>
        <taxon>Sedentaria</taxon>
        <taxon>Canalipalpata</taxon>
        <taxon>Terebellida</taxon>
        <taxon>Terebelliformia</taxon>
        <taxon>Alvinellidae</taxon>
        <taxon>Paralvinella</taxon>
    </lineage>
</organism>
<dbReference type="InterPro" id="IPR042849">
    <property type="entry name" value="ARHGEF33"/>
</dbReference>
<keyword evidence="4" id="KW-1185">Reference proteome</keyword>
<dbReference type="EMBL" id="JAODUP010000341">
    <property type="protein sequence ID" value="KAK2152039.1"/>
    <property type="molecule type" value="Genomic_DNA"/>
</dbReference>
<feature type="region of interest" description="Disordered" evidence="1">
    <location>
        <begin position="250"/>
        <end position="275"/>
    </location>
</feature>
<feature type="region of interest" description="Disordered" evidence="1">
    <location>
        <begin position="201"/>
        <end position="228"/>
    </location>
</feature>
<dbReference type="GO" id="GO:0005085">
    <property type="term" value="F:guanyl-nucleotide exchange factor activity"/>
    <property type="evidence" value="ECO:0007669"/>
    <property type="project" value="InterPro"/>
</dbReference>
<dbReference type="AlphaFoldDB" id="A0AAD9JFM4"/>
<feature type="region of interest" description="Disordered" evidence="1">
    <location>
        <begin position="18"/>
        <end position="68"/>
    </location>
</feature>